<organism evidence="2 3">
    <name type="scientific">Lacticaseibacillus paracasei subsp. paracasei Lpp7</name>
    <dbReference type="NCBI Taxonomy" id="1256200"/>
    <lineage>
        <taxon>Bacteria</taxon>
        <taxon>Bacillati</taxon>
        <taxon>Bacillota</taxon>
        <taxon>Bacilli</taxon>
        <taxon>Lactobacillales</taxon>
        <taxon>Lactobacillaceae</taxon>
        <taxon>Lacticaseibacillus</taxon>
    </lineage>
</organism>
<feature type="transmembrane region" description="Helical" evidence="1">
    <location>
        <begin position="6"/>
        <end position="26"/>
    </location>
</feature>
<feature type="transmembrane region" description="Helical" evidence="1">
    <location>
        <begin position="101"/>
        <end position="121"/>
    </location>
</feature>
<feature type="transmembrane region" description="Helical" evidence="1">
    <location>
        <begin position="282"/>
        <end position="304"/>
    </location>
</feature>
<keyword evidence="1" id="KW-1133">Transmembrane helix</keyword>
<dbReference type="AlphaFoldDB" id="A0A8E0IEK4"/>
<reference evidence="2 3" key="1">
    <citation type="journal article" date="2013" name="PLoS ONE">
        <title>Lactobacillus paracasei comparative genomics: towards species pan-genome definition and exploitation of diversity.</title>
        <authorList>
            <person name="Smokvina T."/>
            <person name="Wels M."/>
            <person name="Polka J."/>
            <person name="Chervaux C."/>
            <person name="Brisse S."/>
            <person name="Boekhorst J."/>
            <person name="van Hylckama Vlieg J.E."/>
            <person name="Siezen R.J."/>
        </authorList>
    </citation>
    <scope>NUCLEOTIDE SEQUENCE [LARGE SCALE GENOMIC DNA]</scope>
    <source>
        <strain evidence="2 3">Lpp7</strain>
    </source>
</reference>
<feature type="transmembrane region" description="Helical" evidence="1">
    <location>
        <begin position="202"/>
        <end position="230"/>
    </location>
</feature>
<dbReference type="Proteomes" id="UP000014303">
    <property type="component" value="Unassembled WGS sequence"/>
</dbReference>
<feature type="transmembrane region" description="Helical" evidence="1">
    <location>
        <begin position="33"/>
        <end position="52"/>
    </location>
</feature>
<evidence type="ECO:0000313" key="2">
    <source>
        <dbReference type="EMBL" id="EPC49816.1"/>
    </source>
</evidence>
<protein>
    <submittedName>
        <fullName evidence="2">Exopolysaccharide polymerization protein</fullName>
    </submittedName>
</protein>
<feature type="transmembrane region" description="Helical" evidence="1">
    <location>
        <begin position="133"/>
        <end position="161"/>
    </location>
</feature>
<evidence type="ECO:0000313" key="3">
    <source>
        <dbReference type="Proteomes" id="UP000014303"/>
    </source>
</evidence>
<accession>A0A8E0IEK4</accession>
<comment type="caution">
    <text evidence="2">The sequence shown here is derived from an EMBL/GenBank/DDBJ whole genome shotgun (WGS) entry which is preliminary data.</text>
</comment>
<feature type="transmembrane region" description="Helical" evidence="1">
    <location>
        <begin position="167"/>
        <end position="195"/>
    </location>
</feature>
<dbReference type="Pfam" id="PF14897">
    <property type="entry name" value="EpsG"/>
    <property type="match status" value="1"/>
</dbReference>
<dbReference type="InterPro" id="IPR049458">
    <property type="entry name" value="EpsG-like"/>
</dbReference>
<evidence type="ECO:0000256" key="1">
    <source>
        <dbReference type="SAM" id="Phobius"/>
    </source>
</evidence>
<sequence length="378" mass="42949">MSGEYGILFGVLGLYIILGIIINFSFENKAARLFQSLSMIVILGGLSAARAVSVGADTQLYNNLYSWDFEAGNWQNILSSKYPLYSLYTYCLHFISSNPQIIIVMNSLIIVTSVAITIYSYSENVFLSNILYVTLYFFFNSMNISRQFLAIGILLVATVYLNKNKIWLFWILYIGACLVHSTALVGIVFFVIHVIHWNKTRFILSGALGIALLIFYKRILNLFIVLFPAYSMYSIGTSDTNVETLSSQSNGGTLLVTIFYLLFICIATLCKVRFQDENREKRFAFLTVVMIIAVMFGIVFYKNILMTRVISYLSIFSIVYIPEVIDLFILNIDTTSVNRWYIRFLVVCGVIAITCVPLYVQLNKNLSDVIPYVSFVAR</sequence>
<name>A0A8E0IEK4_LACPA</name>
<dbReference type="EMBL" id="ANJV01000241">
    <property type="protein sequence ID" value="EPC49816.1"/>
    <property type="molecule type" value="Genomic_DNA"/>
</dbReference>
<feature type="transmembrane region" description="Helical" evidence="1">
    <location>
        <begin position="310"/>
        <end position="329"/>
    </location>
</feature>
<proteinExistence type="predicted"/>
<keyword evidence="1" id="KW-0472">Membrane</keyword>
<feature type="transmembrane region" description="Helical" evidence="1">
    <location>
        <begin position="341"/>
        <end position="360"/>
    </location>
</feature>
<gene>
    <name evidence="2" type="ORF">Lpp7_12109</name>
</gene>
<feature type="transmembrane region" description="Helical" evidence="1">
    <location>
        <begin position="250"/>
        <end position="270"/>
    </location>
</feature>
<keyword evidence="1" id="KW-0812">Transmembrane</keyword>